<proteinExistence type="predicted"/>
<sequence length="53" mass="6053">NCSNKNFTQLEDITQLHITNNNSQDVYSCTVFEKQMNLKSLRLDDNSISNVSS</sequence>
<organism evidence="1 2">
    <name type="scientific">Diploptera punctata</name>
    <name type="common">Pacific beetle cockroach</name>
    <dbReference type="NCBI Taxonomy" id="6984"/>
    <lineage>
        <taxon>Eukaryota</taxon>
        <taxon>Metazoa</taxon>
        <taxon>Ecdysozoa</taxon>
        <taxon>Arthropoda</taxon>
        <taxon>Hexapoda</taxon>
        <taxon>Insecta</taxon>
        <taxon>Pterygota</taxon>
        <taxon>Neoptera</taxon>
        <taxon>Polyneoptera</taxon>
        <taxon>Dictyoptera</taxon>
        <taxon>Blattodea</taxon>
        <taxon>Blaberoidea</taxon>
        <taxon>Blaberidae</taxon>
        <taxon>Diplopterinae</taxon>
        <taxon>Diploptera</taxon>
    </lineage>
</organism>
<accession>A0AAD8ACU1</accession>
<feature type="non-terminal residue" evidence="1">
    <location>
        <position position="1"/>
    </location>
</feature>
<gene>
    <name evidence="1" type="ORF">L9F63_012417</name>
</gene>
<comment type="caution">
    <text evidence="1">The sequence shown here is derived from an EMBL/GenBank/DDBJ whole genome shotgun (WGS) entry which is preliminary data.</text>
</comment>
<feature type="non-terminal residue" evidence="1">
    <location>
        <position position="53"/>
    </location>
</feature>
<evidence type="ECO:0000313" key="2">
    <source>
        <dbReference type="Proteomes" id="UP001233999"/>
    </source>
</evidence>
<dbReference type="AlphaFoldDB" id="A0AAD8ACU1"/>
<dbReference type="SUPFAM" id="SSF52058">
    <property type="entry name" value="L domain-like"/>
    <property type="match status" value="1"/>
</dbReference>
<reference evidence="1" key="2">
    <citation type="submission" date="2023-05" db="EMBL/GenBank/DDBJ databases">
        <authorList>
            <person name="Fouks B."/>
        </authorList>
    </citation>
    <scope>NUCLEOTIDE SEQUENCE</scope>
    <source>
        <strain evidence="1">Stay&amp;Tobe</strain>
        <tissue evidence="1">Testes</tissue>
    </source>
</reference>
<reference evidence="1" key="1">
    <citation type="journal article" date="2023" name="IScience">
        <title>Live-bearing cockroach genome reveals convergent evolutionary mechanisms linked to viviparity in insects and beyond.</title>
        <authorList>
            <person name="Fouks B."/>
            <person name="Harrison M.C."/>
            <person name="Mikhailova A.A."/>
            <person name="Marchal E."/>
            <person name="English S."/>
            <person name="Carruthers M."/>
            <person name="Jennings E.C."/>
            <person name="Chiamaka E.L."/>
            <person name="Frigard R.A."/>
            <person name="Pippel M."/>
            <person name="Attardo G.M."/>
            <person name="Benoit J.B."/>
            <person name="Bornberg-Bauer E."/>
            <person name="Tobe S.S."/>
        </authorList>
    </citation>
    <scope>NUCLEOTIDE SEQUENCE</scope>
    <source>
        <strain evidence="1">Stay&amp;Tobe</strain>
    </source>
</reference>
<name>A0AAD8ACU1_DIPPU</name>
<dbReference type="Proteomes" id="UP001233999">
    <property type="component" value="Unassembled WGS sequence"/>
</dbReference>
<evidence type="ECO:0000313" key="1">
    <source>
        <dbReference type="EMBL" id="KAJ9596584.1"/>
    </source>
</evidence>
<dbReference type="EMBL" id="JASPKZ010001980">
    <property type="protein sequence ID" value="KAJ9596584.1"/>
    <property type="molecule type" value="Genomic_DNA"/>
</dbReference>
<keyword evidence="2" id="KW-1185">Reference proteome</keyword>
<protein>
    <submittedName>
        <fullName evidence="1">Uncharacterized protein</fullName>
    </submittedName>
</protein>